<reference evidence="2" key="2">
    <citation type="submission" date="2013-04" db="UniProtKB">
        <authorList>
            <consortium name="EnsemblPlants"/>
        </authorList>
    </citation>
    <scope>IDENTIFICATION</scope>
</reference>
<accession>J3NAR0</accession>
<evidence type="ECO:0000313" key="3">
    <source>
        <dbReference type="Proteomes" id="UP000006038"/>
    </source>
</evidence>
<keyword evidence="1" id="KW-1133">Transmembrane helix</keyword>
<reference evidence="2" key="1">
    <citation type="journal article" date="2013" name="Nat. Commun.">
        <title>Whole-genome sequencing of Oryza brachyantha reveals mechanisms underlying Oryza genome evolution.</title>
        <authorList>
            <person name="Chen J."/>
            <person name="Huang Q."/>
            <person name="Gao D."/>
            <person name="Wang J."/>
            <person name="Lang Y."/>
            <person name="Liu T."/>
            <person name="Li B."/>
            <person name="Bai Z."/>
            <person name="Luis Goicoechea J."/>
            <person name="Liang C."/>
            <person name="Chen C."/>
            <person name="Zhang W."/>
            <person name="Sun S."/>
            <person name="Liao Y."/>
            <person name="Zhang X."/>
            <person name="Yang L."/>
            <person name="Song C."/>
            <person name="Wang M."/>
            <person name="Shi J."/>
            <person name="Liu G."/>
            <person name="Liu J."/>
            <person name="Zhou H."/>
            <person name="Zhou W."/>
            <person name="Yu Q."/>
            <person name="An N."/>
            <person name="Chen Y."/>
            <person name="Cai Q."/>
            <person name="Wang B."/>
            <person name="Liu B."/>
            <person name="Min J."/>
            <person name="Huang Y."/>
            <person name="Wu H."/>
            <person name="Li Z."/>
            <person name="Zhang Y."/>
            <person name="Yin Y."/>
            <person name="Song W."/>
            <person name="Jiang J."/>
            <person name="Jackson S.A."/>
            <person name="Wing R.A."/>
            <person name="Wang J."/>
            <person name="Chen M."/>
        </authorList>
    </citation>
    <scope>NUCLEOTIDE SEQUENCE [LARGE SCALE GENOMIC DNA]</scope>
    <source>
        <strain evidence="2">cv. IRGC 101232</strain>
    </source>
</reference>
<keyword evidence="3" id="KW-1185">Reference proteome</keyword>
<feature type="transmembrane region" description="Helical" evidence="1">
    <location>
        <begin position="7"/>
        <end position="25"/>
    </location>
</feature>
<protein>
    <submittedName>
        <fullName evidence="2">Uncharacterized protein</fullName>
    </submittedName>
</protein>
<sequence>MPRSFGLRWVLSCKWIMLPLMQLLVVEQPKILGFQGAASLPLAYLLVVSVLSPRSQRQSLLTFILTLGFAKKYYFRFIMLYSIGSLEPRFRTMFVPNLLWSHSAARSSITHFRMKLSLKKAKLVFSSVVFYTVEMCPLTEINVQLHH</sequence>
<dbReference type="AlphaFoldDB" id="J3NAR0"/>
<dbReference type="EnsemblPlants" id="OB12G10680.1">
    <property type="protein sequence ID" value="OB12G10680.1"/>
    <property type="gene ID" value="OB12G10680"/>
</dbReference>
<keyword evidence="1" id="KW-0472">Membrane</keyword>
<dbReference type="Proteomes" id="UP000006038">
    <property type="component" value="Chromosome 12"/>
</dbReference>
<proteinExistence type="predicted"/>
<evidence type="ECO:0000313" key="2">
    <source>
        <dbReference type="EnsemblPlants" id="OB12G10680.1"/>
    </source>
</evidence>
<feature type="transmembrane region" description="Helical" evidence="1">
    <location>
        <begin position="31"/>
        <end position="51"/>
    </location>
</feature>
<organism evidence="2">
    <name type="scientific">Oryza brachyantha</name>
    <name type="common">malo sina</name>
    <dbReference type="NCBI Taxonomy" id="4533"/>
    <lineage>
        <taxon>Eukaryota</taxon>
        <taxon>Viridiplantae</taxon>
        <taxon>Streptophyta</taxon>
        <taxon>Embryophyta</taxon>
        <taxon>Tracheophyta</taxon>
        <taxon>Spermatophyta</taxon>
        <taxon>Magnoliopsida</taxon>
        <taxon>Liliopsida</taxon>
        <taxon>Poales</taxon>
        <taxon>Poaceae</taxon>
        <taxon>BOP clade</taxon>
        <taxon>Oryzoideae</taxon>
        <taxon>Oryzeae</taxon>
        <taxon>Oryzinae</taxon>
        <taxon>Oryza</taxon>
    </lineage>
</organism>
<dbReference type="Gramene" id="OB12G10680.1">
    <property type="protein sequence ID" value="OB12G10680.1"/>
    <property type="gene ID" value="OB12G10680"/>
</dbReference>
<keyword evidence="1" id="KW-0812">Transmembrane</keyword>
<dbReference type="HOGENOM" id="CLU_1770915_0_0_1"/>
<evidence type="ECO:0000256" key="1">
    <source>
        <dbReference type="SAM" id="Phobius"/>
    </source>
</evidence>
<name>J3NAR0_ORYBR</name>